<dbReference type="GO" id="GO:0004672">
    <property type="term" value="F:protein kinase activity"/>
    <property type="evidence" value="ECO:0007669"/>
    <property type="project" value="InterPro"/>
</dbReference>
<reference evidence="4 5" key="1">
    <citation type="submission" date="2014-04" db="EMBL/GenBank/DDBJ databases">
        <authorList>
            <consortium name="DOE Joint Genome Institute"/>
            <person name="Kuo A."/>
            <person name="Girlanda M."/>
            <person name="Perotto S."/>
            <person name="Kohler A."/>
            <person name="Nagy L.G."/>
            <person name="Floudas D."/>
            <person name="Copeland A."/>
            <person name="Barry K.W."/>
            <person name="Cichocki N."/>
            <person name="Veneault-Fourrey C."/>
            <person name="LaButti K."/>
            <person name="Lindquist E.A."/>
            <person name="Lipzen A."/>
            <person name="Lundell T."/>
            <person name="Morin E."/>
            <person name="Murat C."/>
            <person name="Sun H."/>
            <person name="Tunlid A."/>
            <person name="Henrissat B."/>
            <person name="Grigoriev I.V."/>
            <person name="Hibbett D.S."/>
            <person name="Martin F."/>
            <person name="Nordberg H.P."/>
            <person name="Cantor M.N."/>
            <person name="Hua S.X."/>
        </authorList>
    </citation>
    <scope>NUCLEOTIDE SEQUENCE [LARGE SCALE GENOMIC DNA]</scope>
    <source>
        <strain evidence="4 5">MUT 4182</strain>
    </source>
</reference>
<sequence>MSTLSHENIVQLIGFVEDLGNGEAWIILSWEPNGNVSEFLASGEWEVPERISLIQDTFEGLKYLHTRQPPICHGDLKSLNILVSSSYRAIITDFGSARVVRESADGGTSEVDDGHCVPRTRHCGLGKARILHKESTSFHTRVARDYVSSRRGWVCANFSWVAKVKIIAQNV</sequence>
<dbReference type="EMBL" id="KN823221">
    <property type="protein sequence ID" value="KIO19446.1"/>
    <property type="molecule type" value="Genomic_DNA"/>
</dbReference>
<dbReference type="GO" id="GO:0005524">
    <property type="term" value="F:ATP binding"/>
    <property type="evidence" value="ECO:0007669"/>
    <property type="project" value="UniProtKB-KW"/>
</dbReference>
<protein>
    <recommendedName>
        <fullName evidence="3">Protein kinase domain-containing protein</fullName>
    </recommendedName>
</protein>
<keyword evidence="1" id="KW-0547">Nucleotide-binding</keyword>
<dbReference type="PANTHER" id="PTHR27001:SF931">
    <property type="entry name" value="OS11G0664100 PROTEIN"/>
    <property type="match status" value="1"/>
</dbReference>
<dbReference type="InterPro" id="IPR008271">
    <property type="entry name" value="Ser/Thr_kinase_AS"/>
</dbReference>
<feature type="domain" description="Protein kinase" evidence="3">
    <location>
        <begin position="1"/>
        <end position="171"/>
    </location>
</feature>
<name>A0A0C3Q6K3_9AGAM</name>
<keyword evidence="2" id="KW-0067">ATP-binding</keyword>
<dbReference type="Proteomes" id="UP000054248">
    <property type="component" value="Unassembled WGS sequence"/>
</dbReference>
<dbReference type="Gene3D" id="1.10.510.10">
    <property type="entry name" value="Transferase(Phosphotransferase) domain 1"/>
    <property type="match status" value="1"/>
</dbReference>
<accession>A0A0C3Q6K3</accession>
<evidence type="ECO:0000259" key="3">
    <source>
        <dbReference type="PROSITE" id="PS50011"/>
    </source>
</evidence>
<dbReference type="PROSITE" id="PS00108">
    <property type="entry name" value="PROTEIN_KINASE_ST"/>
    <property type="match status" value="1"/>
</dbReference>
<organism evidence="4 5">
    <name type="scientific">Tulasnella calospora MUT 4182</name>
    <dbReference type="NCBI Taxonomy" id="1051891"/>
    <lineage>
        <taxon>Eukaryota</taxon>
        <taxon>Fungi</taxon>
        <taxon>Dikarya</taxon>
        <taxon>Basidiomycota</taxon>
        <taxon>Agaricomycotina</taxon>
        <taxon>Agaricomycetes</taxon>
        <taxon>Cantharellales</taxon>
        <taxon>Tulasnellaceae</taxon>
        <taxon>Tulasnella</taxon>
    </lineage>
</organism>
<feature type="non-terminal residue" evidence="4">
    <location>
        <position position="171"/>
    </location>
</feature>
<gene>
    <name evidence="4" type="ORF">M407DRAFT_246160</name>
</gene>
<evidence type="ECO:0000313" key="5">
    <source>
        <dbReference type="Proteomes" id="UP000054248"/>
    </source>
</evidence>
<dbReference type="AlphaFoldDB" id="A0A0C3Q6K3"/>
<evidence type="ECO:0000313" key="4">
    <source>
        <dbReference type="EMBL" id="KIO19446.1"/>
    </source>
</evidence>
<dbReference type="PROSITE" id="PS50011">
    <property type="entry name" value="PROTEIN_KINASE_DOM"/>
    <property type="match status" value="1"/>
</dbReference>
<dbReference type="SUPFAM" id="SSF56112">
    <property type="entry name" value="Protein kinase-like (PK-like)"/>
    <property type="match status" value="1"/>
</dbReference>
<dbReference type="InterPro" id="IPR011009">
    <property type="entry name" value="Kinase-like_dom_sf"/>
</dbReference>
<dbReference type="HOGENOM" id="CLU_1566710_0_0_1"/>
<reference evidence="5" key="2">
    <citation type="submission" date="2015-01" db="EMBL/GenBank/DDBJ databases">
        <title>Evolutionary Origins and Diversification of the Mycorrhizal Mutualists.</title>
        <authorList>
            <consortium name="DOE Joint Genome Institute"/>
            <consortium name="Mycorrhizal Genomics Consortium"/>
            <person name="Kohler A."/>
            <person name="Kuo A."/>
            <person name="Nagy L.G."/>
            <person name="Floudas D."/>
            <person name="Copeland A."/>
            <person name="Barry K.W."/>
            <person name="Cichocki N."/>
            <person name="Veneault-Fourrey C."/>
            <person name="LaButti K."/>
            <person name="Lindquist E.A."/>
            <person name="Lipzen A."/>
            <person name="Lundell T."/>
            <person name="Morin E."/>
            <person name="Murat C."/>
            <person name="Riley R."/>
            <person name="Ohm R."/>
            <person name="Sun H."/>
            <person name="Tunlid A."/>
            <person name="Henrissat B."/>
            <person name="Grigoriev I.V."/>
            <person name="Hibbett D.S."/>
            <person name="Martin F."/>
        </authorList>
    </citation>
    <scope>NUCLEOTIDE SEQUENCE [LARGE SCALE GENOMIC DNA]</scope>
    <source>
        <strain evidence="5">MUT 4182</strain>
    </source>
</reference>
<evidence type="ECO:0000256" key="2">
    <source>
        <dbReference type="ARBA" id="ARBA00022840"/>
    </source>
</evidence>
<dbReference type="GO" id="GO:0005886">
    <property type="term" value="C:plasma membrane"/>
    <property type="evidence" value="ECO:0007669"/>
    <property type="project" value="TreeGrafter"/>
</dbReference>
<dbReference type="STRING" id="1051891.A0A0C3Q6K3"/>
<dbReference type="InterPro" id="IPR000719">
    <property type="entry name" value="Prot_kinase_dom"/>
</dbReference>
<dbReference type="PANTHER" id="PTHR27001">
    <property type="entry name" value="OS01G0253100 PROTEIN"/>
    <property type="match status" value="1"/>
</dbReference>
<keyword evidence="5" id="KW-1185">Reference proteome</keyword>
<proteinExistence type="predicted"/>
<dbReference type="Pfam" id="PF00069">
    <property type="entry name" value="Pkinase"/>
    <property type="match status" value="1"/>
</dbReference>
<evidence type="ECO:0000256" key="1">
    <source>
        <dbReference type="ARBA" id="ARBA00022741"/>
    </source>
</evidence>